<dbReference type="SMART" id="SM00283">
    <property type="entry name" value="MA"/>
    <property type="match status" value="1"/>
</dbReference>
<dbReference type="PRINTS" id="PR00260">
    <property type="entry name" value="CHEMTRNSDUCR"/>
</dbReference>
<evidence type="ECO:0000259" key="4">
    <source>
        <dbReference type="PROSITE" id="PS50111"/>
    </source>
</evidence>
<dbReference type="GO" id="GO:0006935">
    <property type="term" value="P:chemotaxis"/>
    <property type="evidence" value="ECO:0007669"/>
    <property type="project" value="InterPro"/>
</dbReference>
<feature type="domain" description="Methyl-accepting transducer" evidence="4">
    <location>
        <begin position="199"/>
        <end position="420"/>
    </location>
</feature>
<dbReference type="SUPFAM" id="SSF46458">
    <property type="entry name" value="Globin-like"/>
    <property type="match status" value="1"/>
</dbReference>
<dbReference type="SUPFAM" id="SSF58104">
    <property type="entry name" value="Methyl-accepting chemotaxis protein (MCP) signaling domain"/>
    <property type="match status" value="1"/>
</dbReference>
<dbReference type="GO" id="GO:0007165">
    <property type="term" value="P:signal transduction"/>
    <property type="evidence" value="ECO:0007669"/>
    <property type="project" value="UniProtKB-KW"/>
</dbReference>
<dbReference type="Pfam" id="PF11563">
    <property type="entry name" value="Protoglobin"/>
    <property type="match status" value="1"/>
</dbReference>
<proteinExistence type="inferred from homology"/>
<dbReference type="GO" id="GO:0004888">
    <property type="term" value="F:transmembrane signaling receptor activity"/>
    <property type="evidence" value="ECO:0007669"/>
    <property type="project" value="InterPro"/>
</dbReference>
<protein>
    <submittedName>
        <fullName evidence="5">Heme-based aerotactic transducer HemAT</fullName>
    </submittedName>
</protein>
<organism evidence="5">
    <name type="scientific">Metalysinibacillus saudimassiliensis</name>
    <dbReference type="NCBI Taxonomy" id="1461583"/>
    <lineage>
        <taxon>Bacteria</taxon>
        <taxon>Bacillati</taxon>
        <taxon>Bacillota</taxon>
        <taxon>Bacilli</taxon>
        <taxon>Bacillales</taxon>
        <taxon>Caryophanaceae</taxon>
        <taxon>Metalysinibacillus</taxon>
    </lineage>
</organism>
<dbReference type="PANTHER" id="PTHR32089:SF118">
    <property type="entry name" value="HEME-BASED AEROTACTIC TRANSDUCER HEMAT"/>
    <property type="match status" value="1"/>
</dbReference>
<accession>A0A078M1W7</accession>
<dbReference type="CDD" id="cd01068">
    <property type="entry name" value="globin_sensor"/>
    <property type="match status" value="1"/>
</dbReference>
<evidence type="ECO:0000313" key="5">
    <source>
        <dbReference type="EMBL" id="CDZ99382.1"/>
    </source>
</evidence>
<keyword evidence="1 3" id="KW-0807">Transducer</keyword>
<reference evidence="5" key="1">
    <citation type="submission" date="2014-07" db="EMBL/GenBank/DDBJ databases">
        <authorList>
            <person name="Urmite Genomes Urmite Genomes"/>
        </authorList>
    </citation>
    <scope>NUCLEOTIDE SEQUENCE</scope>
    <source>
        <strain evidence="5">13S34_air</strain>
    </source>
</reference>
<dbReference type="PATRIC" id="fig|1461583.4.peg.71"/>
<dbReference type="GO" id="GO:0019825">
    <property type="term" value="F:oxygen binding"/>
    <property type="evidence" value="ECO:0007669"/>
    <property type="project" value="InterPro"/>
</dbReference>
<evidence type="ECO:0000256" key="3">
    <source>
        <dbReference type="PROSITE-ProRule" id="PRU00284"/>
    </source>
</evidence>
<dbReference type="Gene3D" id="1.10.490.10">
    <property type="entry name" value="Globins"/>
    <property type="match status" value="1"/>
</dbReference>
<dbReference type="InterPro" id="IPR009050">
    <property type="entry name" value="Globin-like_sf"/>
</dbReference>
<dbReference type="InterPro" id="IPR012292">
    <property type="entry name" value="Globin/Proto"/>
</dbReference>
<dbReference type="InterPro" id="IPR039379">
    <property type="entry name" value="Protoglobin_sensor_dom"/>
</dbReference>
<name>A0A078M1W7_9BACL</name>
<dbReference type="GO" id="GO:0016020">
    <property type="term" value="C:membrane"/>
    <property type="evidence" value="ECO:0007669"/>
    <property type="project" value="InterPro"/>
</dbReference>
<dbReference type="PANTHER" id="PTHR32089">
    <property type="entry name" value="METHYL-ACCEPTING CHEMOTAXIS PROTEIN MCPB"/>
    <property type="match status" value="1"/>
</dbReference>
<evidence type="ECO:0000256" key="2">
    <source>
        <dbReference type="ARBA" id="ARBA00029447"/>
    </source>
</evidence>
<dbReference type="Gene3D" id="1.10.287.950">
    <property type="entry name" value="Methyl-accepting chemotaxis protein"/>
    <property type="match status" value="1"/>
</dbReference>
<dbReference type="AlphaFoldDB" id="A0A078M1W7"/>
<dbReference type="InterPro" id="IPR004090">
    <property type="entry name" value="Chemotax_Me-accpt_rcpt"/>
</dbReference>
<comment type="similarity">
    <text evidence="2">Belongs to the methyl-accepting chemotaxis (MCP) protein family.</text>
</comment>
<dbReference type="InterPro" id="IPR004089">
    <property type="entry name" value="MCPsignal_dom"/>
</dbReference>
<dbReference type="PROSITE" id="PS50111">
    <property type="entry name" value="CHEMOTAXIS_TRANSDUC_2"/>
    <property type="match status" value="1"/>
</dbReference>
<dbReference type="HOGENOM" id="CLU_000445_21_4_9"/>
<dbReference type="EMBL" id="LN483073">
    <property type="protein sequence ID" value="CDZ99382.1"/>
    <property type="molecule type" value="Genomic_DNA"/>
</dbReference>
<gene>
    <name evidence="5" type="primary">hemAT_1</name>
    <name evidence="5" type="ORF">BN1050_00072</name>
</gene>
<dbReference type="Pfam" id="PF00015">
    <property type="entry name" value="MCPsignal"/>
    <property type="match status" value="1"/>
</dbReference>
<dbReference type="InterPro" id="IPR044398">
    <property type="entry name" value="Globin-sensor_dom"/>
</dbReference>
<sequence>MSWFTKKAHEPQVILDPASYLSQVHIDLANYPSIKKQLDLLELTKDDLAIIKQLQPHLQEVIPVMVDRFYEGVSANAELTSIISTHSQIERLKITLHRHISGIFDSRIDDAYIQDRKRIAAVHVRIGLQSKWYLGSFQSLITTFINLLTSLQLSTSDAARAITAFTKLINLEQQLVIEAYENVEKLARERVNNRKQGIINTIQSTAQELNAISEETTAALHEISSEANDIAEATEQGLVLVAETEQKSKHGQTELHEQNELMHVILTSVNELDVTMNKLRDSSNKISEIVNLVTTIADQTNLLALNASIEAARAGEHGKGFAVVADEVRKLAEETKKAVLNVSHLINDTESNISSMANSVTNVDAQIHQSVATQTRLSESFGAITTAVSGIQSQYLSTSQDISKISLLITDMSQAASLVSTSSDALIDVVGHLSED</sequence>
<evidence type="ECO:0000256" key="1">
    <source>
        <dbReference type="ARBA" id="ARBA00023224"/>
    </source>
</evidence>
<dbReference type="GO" id="GO:0020037">
    <property type="term" value="F:heme binding"/>
    <property type="evidence" value="ECO:0007669"/>
    <property type="project" value="InterPro"/>
</dbReference>